<dbReference type="EMBL" id="VTXP01000008">
    <property type="protein sequence ID" value="NOJ24248.1"/>
    <property type="molecule type" value="Genomic_DNA"/>
</dbReference>
<dbReference type="AlphaFoldDB" id="A0AAP7DDQ0"/>
<evidence type="ECO:0000313" key="1">
    <source>
        <dbReference type="EMBL" id="NOJ24248.1"/>
    </source>
</evidence>
<dbReference type="Proteomes" id="UP000576645">
    <property type="component" value="Unassembled WGS sequence"/>
</dbReference>
<sequence length="103" mass="11787">MKYGLFVLLIFISNQICAQPRYLCKNENTERVIEVVRDDVEALVPCEVRYTKGSKTETLWVAQHEVGYCEEKAQLLADKLTNIGLHCVLEEGMSIDFSAKELF</sequence>
<protein>
    <submittedName>
        <fullName evidence="1">Uncharacterized protein</fullName>
    </submittedName>
</protein>
<gene>
    <name evidence="1" type="ORF">F0238_16055</name>
</gene>
<evidence type="ECO:0000313" key="2">
    <source>
        <dbReference type="Proteomes" id="UP000576645"/>
    </source>
</evidence>
<comment type="caution">
    <text evidence="1">The sequence shown here is derived from an EMBL/GenBank/DDBJ whole genome shotgun (WGS) entry which is preliminary data.</text>
</comment>
<accession>A0AAP7DDQ0</accession>
<dbReference type="RefSeq" id="WP_006958805.1">
    <property type="nucleotide sequence ID" value="NZ_CP156658.1"/>
</dbReference>
<reference evidence="1 2" key="1">
    <citation type="submission" date="2019-09" db="EMBL/GenBank/DDBJ databases">
        <title>Draft genome sequencing and comparative genomics of hatchery-associated Vibrios.</title>
        <authorList>
            <person name="Kehlet-Delgado H."/>
            <person name="Mueller R.S."/>
        </authorList>
    </citation>
    <scope>NUCLEOTIDE SEQUENCE [LARGE SCALE GENOMIC DNA]</scope>
    <source>
        <strain evidence="1 2">09-121-3</strain>
    </source>
</reference>
<name>A0AAP7DDQ0_9VIBR</name>
<organism evidence="1 2">
    <name type="scientific">Vibrio coralliilyticus</name>
    <dbReference type="NCBI Taxonomy" id="190893"/>
    <lineage>
        <taxon>Bacteria</taxon>
        <taxon>Pseudomonadati</taxon>
        <taxon>Pseudomonadota</taxon>
        <taxon>Gammaproteobacteria</taxon>
        <taxon>Vibrionales</taxon>
        <taxon>Vibrionaceae</taxon>
        <taxon>Vibrio</taxon>
    </lineage>
</organism>
<proteinExistence type="predicted"/>